<dbReference type="Pfam" id="PF12833">
    <property type="entry name" value="HTH_18"/>
    <property type="match status" value="1"/>
</dbReference>
<keyword evidence="2" id="KW-0238">DNA-binding</keyword>
<keyword evidence="8" id="KW-1185">Reference proteome</keyword>
<comment type="caution">
    <text evidence="7">The sequence shown here is derived from an EMBL/GenBank/DDBJ whole genome shotgun (WGS) entry which is preliminary data.</text>
</comment>
<name>A0ABV4EBB7_9GAMM</name>
<dbReference type="PROSITE" id="PS50110">
    <property type="entry name" value="RESPONSE_REGULATORY"/>
    <property type="match status" value="1"/>
</dbReference>
<feature type="modified residue" description="4-aspartylphosphate" evidence="4">
    <location>
        <position position="55"/>
    </location>
</feature>
<dbReference type="Gene3D" id="1.10.10.60">
    <property type="entry name" value="Homeodomain-like"/>
    <property type="match status" value="2"/>
</dbReference>
<keyword evidence="4" id="KW-0597">Phosphoprotein</keyword>
<proteinExistence type="predicted"/>
<dbReference type="PROSITE" id="PS01124">
    <property type="entry name" value="HTH_ARAC_FAMILY_2"/>
    <property type="match status" value="1"/>
</dbReference>
<keyword evidence="1" id="KW-0805">Transcription regulation</keyword>
<sequence>MSTVVIVEDEPMEAESLRRIVAASQQGVLIYDAPTGRKAMQLIDELPHIDLIFVDLTIPRPDGRQVIQYLRTKSSATRVIVTSASDDFDLLRSMLPLQIEDYLLKPIKKQAIIDKVNGSLNADAHGTAHGEALKRRLQTLIARCDYPQWHDLLLDVHRRAFFGDNQASRELVLLLELICRQASLRPPMREKIGMLALQVGQDGVSKARYRRLVLLLLQASREIFDAALKTSTQSFVARAKFHIERGITENVTLDGIAAKSFISACYLSRKFKKETGTGFSAYVTHRKMQFACALLQFSDLNIHTVALELGWQDANYFCRIFKKETGMAPSDYCRQMTATGNNKDQTKKSL</sequence>
<dbReference type="SUPFAM" id="SSF46689">
    <property type="entry name" value="Homeodomain-like"/>
    <property type="match status" value="2"/>
</dbReference>
<evidence type="ECO:0000256" key="2">
    <source>
        <dbReference type="ARBA" id="ARBA00023125"/>
    </source>
</evidence>
<dbReference type="InterPro" id="IPR018060">
    <property type="entry name" value="HTH_AraC"/>
</dbReference>
<reference evidence="7 8" key="1">
    <citation type="submission" date="2024-07" db="EMBL/GenBank/DDBJ databases">
        <authorList>
            <person name="Hebao G."/>
        </authorList>
    </citation>
    <scope>NUCLEOTIDE SEQUENCE [LARGE SCALE GENOMIC DNA]</scope>
    <source>
        <strain evidence="7 8">ACCC 02193</strain>
    </source>
</reference>
<dbReference type="InterPro" id="IPR001789">
    <property type="entry name" value="Sig_transdc_resp-reg_receiver"/>
</dbReference>
<evidence type="ECO:0000256" key="4">
    <source>
        <dbReference type="PROSITE-ProRule" id="PRU00169"/>
    </source>
</evidence>
<feature type="domain" description="Response regulatory" evidence="6">
    <location>
        <begin position="3"/>
        <end position="120"/>
    </location>
</feature>
<evidence type="ECO:0000259" key="5">
    <source>
        <dbReference type="PROSITE" id="PS01124"/>
    </source>
</evidence>
<evidence type="ECO:0000313" key="7">
    <source>
        <dbReference type="EMBL" id="MEY8772219.1"/>
    </source>
</evidence>
<dbReference type="SUPFAM" id="SSF52172">
    <property type="entry name" value="CheY-like"/>
    <property type="match status" value="1"/>
</dbReference>
<evidence type="ECO:0000256" key="1">
    <source>
        <dbReference type="ARBA" id="ARBA00023015"/>
    </source>
</evidence>
<dbReference type="SMART" id="SM00342">
    <property type="entry name" value="HTH_ARAC"/>
    <property type="match status" value="1"/>
</dbReference>
<dbReference type="RefSeq" id="WP_253458142.1">
    <property type="nucleotide sequence ID" value="NZ_JBGFFX010000011.1"/>
</dbReference>
<dbReference type="Pfam" id="PF00072">
    <property type="entry name" value="Response_reg"/>
    <property type="match status" value="1"/>
</dbReference>
<feature type="domain" description="HTH araC/xylS-type" evidence="5">
    <location>
        <begin position="237"/>
        <end position="335"/>
    </location>
</feature>
<evidence type="ECO:0000313" key="8">
    <source>
        <dbReference type="Proteomes" id="UP001565243"/>
    </source>
</evidence>
<dbReference type="PANTHER" id="PTHR43280">
    <property type="entry name" value="ARAC-FAMILY TRANSCRIPTIONAL REGULATOR"/>
    <property type="match status" value="1"/>
</dbReference>
<evidence type="ECO:0000256" key="3">
    <source>
        <dbReference type="ARBA" id="ARBA00023163"/>
    </source>
</evidence>
<dbReference type="SMART" id="SM00448">
    <property type="entry name" value="REC"/>
    <property type="match status" value="1"/>
</dbReference>
<evidence type="ECO:0000259" key="6">
    <source>
        <dbReference type="PROSITE" id="PS50110"/>
    </source>
</evidence>
<dbReference type="InterPro" id="IPR009057">
    <property type="entry name" value="Homeodomain-like_sf"/>
</dbReference>
<organism evidence="7 8">
    <name type="scientific">Erwinia aeris</name>
    <dbReference type="NCBI Taxonomy" id="3239803"/>
    <lineage>
        <taxon>Bacteria</taxon>
        <taxon>Pseudomonadati</taxon>
        <taxon>Pseudomonadota</taxon>
        <taxon>Gammaproteobacteria</taxon>
        <taxon>Enterobacterales</taxon>
        <taxon>Erwiniaceae</taxon>
        <taxon>Erwinia</taxon>
    </lineage>
</organism>
<dbReference type="PANTHER" id="PTHR43280:SF10">
    <property type="entry name" value="REGULATORY PROTEIN POCR"/>
    <property type="match status" value="1"/>
</dbReference>
<keyword evidence="3" id="KW-0804">Transcription</keyword>
<gene>
    <name evidence="7" type="ORF">AB6T85_17580</name>
</gene>
<dbReference type="InterPro" id="IPR011006">
    <property type="entry name" value="CheY-like_superfamily"/>
</dbReference>
<protein>
    <submittedName>
        <fullName evidence="7">Helix-turn-helix domain-containing protein</fullName>
    </submittedName>
</protein>
<dbReference type="Gene3D" id="3.40.50.2300">
    <property type="match status" value="1"/>
</dbReference>
<dbReference type="Proteomes" id="UP001565243">
    <property type="component" value="Unassembled WGS sequence"/>
</dbReference>
<accession>A0ABV4EBB7</accession>
<dbReference type="EMBL" id="JBGFFX010000011">
    <property type="protein sequence ID" value="MEY8772219.1"/>
    <property type="molecule type" value="Genomic_DNA"/>
</dbReference>